<evidence type="ECO:0008006" key="3">
    <source>
        <dbReference type="Google" id="ProtNLM"/>
    </source>
</evidence>
<gene>
    <name evidence="1" type="ORF">C2E25_16510</name>
</gene>
<dbReference type="EMBL" id="PPFX01000058">
    <property type="protein sequence ID" value="PNU18650.1"/>
    <property type="molecule type" value="Genomic_DNA"/>
</dbReference>
<sequence>MVILSCILGVLMFRSFLLLLVLFLMSGCSAGPRRLAPISTPAPGESLTIAVLSFDGEPELGAGVAASLTSAIREARPNWSVLERAEVDRVLAEIKLSMTDIVDPDHRVQAGKFLGARYLVFGNVQEVGGKVRLTARLVEVETGRVVAAAVVFDDLDKLFDLETQLAGQLLRGMP</sequence>
<name>A0A2K2H5Y6_9BACT</name>
<comment type="caution">
    <text evidence="1">The sequence shown here is derived from an EMBL/GenBank/DDBJ whole genome shotgun (WGS) entry which is preliminary data.</text>
</comment>
<dbReference type="AlphaFoldDB" id="A0A2K2H5Y6"/>
<proteinExistence type="predicted"/>
<organism evidence="1 2">
    <name type="scientific">Geothermobacter hydrogeniphilus</name>
    <dbReference type="NCBI Taxonomy" id="1969733"/>
    <lineage>
        <taxon>Bacteria</taxon>
        <taxon>Pseudomonadati</taxon>
        <taxon>Thermodesulfobacteriota</taxon>
        <taxon>Desulfuromonadia</taxon>
        <taxon>Desulfuromonadales</taxon>
        <taxon>Geothermobacteraceae</taxon>
        <taxon>Geothermobacter</taxon>
    </lineage>
</organism>
<dbReference type="Proteomes" id="UP000236340">
    <property type="component" value="Unassembled WGS sequence"/>
</dbReference>
<dbReference type="InterPro" id="IPR005534">
    <property type="entry name" value="Curli_assmbl/transp-comp_CsgG"/>
</dbReference>
<dbReference type="Gene3D" id="3.40.50.10610">
    <property type="entry name" value="ABC-type transport auxiliary lipoprotein component"/>
    <property type="match status" value="1"/>
</dbReference>
<reference evidence="1 2" key="1">
    <citation type="journal article" date="2018" name="Genome Announc.">
        <title>Genome Sequence of Geothermobacter sp. HR-1 Iron Reducer from the Loihi Seamount.</title>
        <authorList>
            <person name="Smith H."/>
            <person name="Abuyen K."/>
            <person name="Tremblay J."/>
            <person name="Savalia P."/>
            <person name="Perez-Rodriguez I."/>
            <person name="Emerson D."/>
            <person name="Tully B."/>
            <person name="Amend J."/>
        </authorList>
    </citation>
    <scope>NUCLEOTIDE SEQUENCE [LARGE SCALE GENOMIC DNA]</scope>
    <source>
        <strain evidence="1 2">HR-1</strain>
    </source>
</reference>
<evidence type="ECO:0000313" key="1">
    <source>
        <dbReference type="EMBL" id="PNU18650.1"/>
    </source>
</evidence>
<dbReference type="GO" id="GO:0030288">
    <property type="term" value="C:outer membrane-bounded periplasmic space"/>
    <property type="evidence" value="ECO:0007669"/>
    <property type="project" value="InterPro"/>
</dbReference>
<accession>A0A2K2H5Y6</accession>
<protein>
    <recommendedName>
        <fullName evidence="3">FlgO domain-containing protein</fullName>
    </recommendedName>
</protein>
<evidence type="ECO:0000313" key="2">
    <source>
        <dbReference type="Proteomes" id="UP000236340"/>
    </source>
</evidence>
<dbReference type="Pfam" id="PF03783">
    <property type="entry name" value="CsgG"/>
    <property type="match status" value="1"/>
</dbReference>